<dbReference type="Proteomes" id="UP000284178">
    <property type="component" value="Unassembled WGS sequence"/>
</dbReference>
<dbReference type="Gene3D" id="1.10.1760.20">
    <property type="match status" value="1"/>
</dbReference>
<dbReference type="EMBL" id="QRUP01000009">
    <property type="protein sequence ID" value="RGR74182.1"/>
    <property type="molecule type" value="Genomic_DNA"/>
</dbReference>
<dbReference type="InterPro" id="IPR010898">
    <property type="entry name" value="Hpre_diP_synth_I"/>
</dbReference>
<reference evidence="2 3" key="1">
    <citation type="submission" date="2018-08" db="EMBL/GenBank/DDBJ databases">
        <title>A genome reference for cultivated species of the human gut microbiota.</title>
        <authorList>
            <person name="Zou Y."/>
            <person name="Xue W."/>
            <person name="Luo G."/>
        </authorList>
    </citation>
    <scope>NUCLEOTIDE SEQUENCE [LARGE SCALE GENOMIC DNA]</scope>
    <source>
        <strain evidence="2 3">AF24-29</strain>
    </source>
</reference>
<feature type="transmembrane region" description="Helical" evidence="1">
    <location>
        <begin position="76"/>
        <end position="98"/>
    </location>
</feature>
<comment type="caution">
    <text evidence="2">The sequence shown here is derived from an EMBL/GenBank/DDBJ whole genome shotgun (WGS) entry which is preliminary data.</text>
</comment>
<protein>
    <submittedName>
        <fullName evidence="2">Gx transporter family protein</fullName>
    </submittedName>
</protein>
<dbReference type="Pfam" id="PF07456">
    <property type="entry name" value="Hpre_diP_synt_I"/>
    <property type="match status" value="1"/>
</dbReference>
<evidence type="ECO:0000256" key="1">
    <source>
        <dbReference type="SAM" id="Phobius"/>
    </source>
</evidence>
<proteinExistence type="predicted"/>
<dbReference type="GeneID" id="83015517"/>
<sequence>MKLSKTKHFVYVTMLAAMAIAINLLETMLTVSLPFGMRLGLANIIALITIEILGVKEMIIVNTMRVVIGNLLRGTIFGSTFWISAGGVILSSIVLIVIKKGLKMSMISTSMLCAIGHSVGQVVIVMVLYKTAAMMTIVPLLLVTSIPTGIFTGIVATQALKRIDKNLVVR</sequence>
<gene>
    <name evidence="2" type="ORF">DWY25_08890</name>
</gene>
<evidence type="ECO:0000313" key="3">
    <source>
        <dbReference type="Proteomes" id="UP000284178"/>
    </source>
</evidence>
<dbReference type="AlphaFoldDB" id="A0A412G161"/>
<feature type="transmembrane region" description="Helical" evidence="1">
    <location>
        <begin position="140"/>
        <end position="160"/>
    </location>
</feature>
<keyword evidence="3" id="KW-1185">Reference proteome</keyword>
<organism evidence="2 3">
    <name type="scientific">Holdemania filiformis</name>
    <dbReference type="NCBI Taxonomy" id="61171"/>
    <lineage>
        <taxon>Bacteria</taxon>
        <taxon>Bacillati</taxon>
        <taxon>Bacillota</taxon>
        <taxon>Erysipelotrichia</taxon>
        <taxon>Erysipelotrichales</taxon>
        <taxon>Erysipelotrichaceae</taxon>
        <taxon>Holdemania</taxon>
    </lineage>
</organism>
<feature type="transmembrane region" description="Helical" evidence="1">
    <location>
        <begin position="35"/>
        <end position="55"/>
    </location>
</feature>
<name>A0A412G161_9FIRM</name>
<dbReference type="RefSeq" id="WP_072685028.1">
    <property type="nucleotide sequence ID" value="NZ_CABJCV010000009.1"/>
</dbReference>
<dbReference type="InterPro" id="IPR014535">
    <property type="entry name" value="Hpre_diP_synt_I"/>
</dbReference>
<evidence type="ECO:0000313" key="2">
    <source>
        <dbReference type="EMBL" id="RGR74182.1"/>
    </source>
</evidence>
<feature type="transmembrane region" description="Helical" evidence="1">
    <location>
        <begin position="104"/>
        <end position="128"/>
    </location>
</feature>
<dbReference type="PIRSF" id="PIRSF027391">
    <property type="entry name" value="Hpre_diP_synt_I"/>
    <property type="match status" value="1"/>
</dbReference>
<accession>A0A412G161</accession>
<keyword evidence="1" id="KW-0472">Membrane</keyword>
<feature type="transmembrane region" description="Helical" evidence="1">
    <location>
        <begin position="9"/>
        <end position="29"/>
    </location>
</feature>
<keyword evidence="1" id="KW-1133">Transmembrane helix</keyword>
<keyword evidence="1" id="KW-0812">Transmembrane</keyword>